<proteinExistence type="predicted"/>
<accession>A0A2G8RYM6</accession>
<dbReference type="AlphaFoldDB" id="A0A2G8RYM6"/>
<dbReference type="STRING" id="1077348.A0A2G8RYM6"/>
<dbReference type="EMBL" id="AYKW01000045">
    <property type="protein sequence ID" value="PIL26587.1"/>
    <property type="molecule type" value="Genomic_DNA"/>
</dbReference>
<reference evidence="1 2" key="1">
    <citation type="journal article" date="2015" name="Sci. Rep.">
        <title>Chromosome-level genome map provides insights into diverse defense mechanisms in the medicinal fungus Ganoderma sinense.</title>
        <authorList>
            <person name="Zhu Y."/>
            <person name="Xu J."/>
            <person name="Sun C."/>
            <person name="Zhou S."/>
            <person name="Xu H."/>
            <person name="Nelson D.R."/>
            <person name="Qian J."/>
            <person name="Song J."/>
            <person name="Luo H."/>
            <person name="Xiang L."/>
            <person name="Li Y."/>
            <person name="Xu Z."/>
            <person name="Ji A."/>
            <person name="Wang L."/>
            <person name="Lu S."/>
            <person name="Hayward A."/>
            <person name="Sun W."/>
            <person name="Li X."/>
            <person name="Schwartz D.C."/>
            <person name="Wang Y."/>
            <person name="Chen S."/>
        </authorList>
    </citation>
    <scope>NUCLEOTIDE SEQUENCE [LARGE SCALE GENOMIC DNA]</scope>
    <source>
        <strain evidence="1 2">ZZ0214-1</strain>
    </source>
</reference>
<sequence>MLQTPKGQGMTVASDETMSFPSDFPSFFDLTKFRFSFSAVTRHSELAILASQPEQDTFQNLHRRAQEYLKVFEDPRYFHLDTPLWVMRVWPGASEPVCGRRMFTVCNAVKTMYDTAEDLGIDWLGGGPGGRTYVATAVCAVAADVDAEFAGSKASDEEKEGAVVPGVDVGCVLDVAVYVFMRTDSRRNECSISNLALLDWLRPWFSKGAPLEEAVTKGLQRNEVSPSLKEKDLPKGNQDDLKTDHFFKRSLAVYSNQNGSESGRDEFDSMAVTLEILQLYCELDRSYVDDAAAERDRGE</sequence>
<keyword evidence="2" id="KW-1185">Reference proteome</keyword>
<organism evidence="1 2">
    <name type="scientific">Ganoderma sinense ZZ0214-1</name>
    <dbReference type="NCBI Taxonomy" id="1077348"/>
    <lineage>
        <taxon>Eukaryota</taxon>
        <taxon>Fungi</taxon>
        <taxon>Dikarya</taxon>
        <taxon>Basidiomycota</taxon>
        <taxon>Agaricomycotina</taxon>
        <taxon>Agaricomycetes</taxon>
        <taxon>Polyporales</taxon>
        <taxon>Polyporaceae</taxon>
        <taxon>Ganoderma</taxon>
    </lineage>
</organism>
<evidence type="ECO:0000313" key="1">
    <source>
        <dbReference type="EMBL" id="PIL26587.1"/>
    </source>
</evidence>
<dbReference type="OrthoDB" id="2757744at2759"/>
<name>A0A2G8RYM6_9APHY</name>
<protein>
    <submittedName>
        <fullName evidence="1">Uncharacterized protein</fullName>
    </submittedName>
</protein>
<evidence type="ECO:0000313" key="2">
    <source>
        <dbReference type="Proteomes" id="UP000230002"/>
    </source>
</evidence>
<comment type="caution">
    <text evidence="1">The sequence shown here is derived from an EMBL/GenBank/DDBJ whole genome shotgun (WGS) entry which is preliminary data.</text>
</comment>
<gene>
    <name evidence="1" type="ORF">GSI_12345</name>
</gene>
<dbReference type="Proteomes" id="UP000230002">
    <property type="component" value="Unassembled WGS sequence"/>
</dbReference>